<dbReference type="EMBL" id="CP089983">
    <property type="protein sequence ID" value="WXB02034.1"/>
    <property type="molecule type" value="Genomic_DNA"/>
</dbReference>
<gene>
    <name evidence="1" type="ORF">LVJ94_34620</name>
</gene>
<dbReference type="RefSeq" id="WP_394831659.1">
    <property type="nucleotide sequence ID" value="NZ_CP089929.1"/>
</dbReference>
<dbReference type="Proteomes" id="UP001374803">
    <property type="component" value="Chromosome"/>
</dbReference>
<name>A0ABZ2KTP3_9BACT</name>
<reference evidence="1" key="1">
    <citation type="submission" date="2021-12" db="EMBL/GenBank/DDBJ databases">
        <title>Discovery of the Pendulisporaceae a myxobacterial family with distinct sporulation behavior and unique specialized metabolism.</title>
        <authorList>
            <person name="Garcia R."/>
            <person name="Popoff A."/>
            <person name="Bader C.D."/>
            <person name="Loehr J."/>
            <person name="Walesch S."/>
            <person name="Walt C."/>
            <person name="Boldt J."/>
            <person name="Bunk B."/>
            <person name="Haeckl F.J.F.P.J."/>
            <person name="Gunesch A.P."/>
            <person name="Birkelbach J."/>
            <person name="Nuebel U."/>
            <person name="Pietschmann T."/>
            <person name="Bach T."/>
            <person name="Mueller R."/>
        </authorList>
    </citation>
    <scope>NUCLEOTIDE SEQUENCE</scope>
    <source>
        <strain evidence="1">MSr11367</strain>
    </source>
</reference>
<sequence>MPRRNFLSPPLPELFADLEKLKAHDSLQDRPEPAQARWKLNEKDDAVFALVVPAKHPFEWGRAELPEKSFLQPGRYPRPLDAISDEVVRVVERHNMDVKLRAWSVVSLSNWHWEVRLIIRRPNPRELRRLKKNWWE</sequence>
<keyword evidence="2" id="KW-1185">Reference proteome</keyword>
<evidence type="ECO:0000313" key="1">
    <source>
        <dbReference type="EMBL" id="WXB02034.1"/>
    </source>
</evidence>
<evidence type="ECO:0000313" key="2">
    <source>
        <dbReference type="Proteomes" id="UP001374803"/>
    </source>
</evidence>
<proteinExistence type="predicted"/>
<organism evidence="1 2">
    <name type="scientific">Pendulispora rubella</name>
    <dbReference type="NCBI Taxonomy" id="2741070"/>
    <lineage>
        <taxon>Bacteria</taxon>
        <taxon>Pseudomonadati</taxon>
        <taxon>Myxococcota</taxon>
        <taxon>Myxococcia</taxon>
        <taxon>Myxococcales</taxon>
        <taxon>Sorangiineae</taxon>
        <taxon>Pendulisporaceae</taxon>
        <taxon>Pendulispora</taxon>
    </lineage>
</organism>
<accession>A0ABZ2KTP3</accession>
<protein>
    <submittedName>
        <fullName evidence="1">Uncharacterized protein</fullName>
    </submittedName>
</protein>